<comment type="similarity">
    <text evidence="2">Belongs to the Mediator complex subunit 12 family.</text>
</comment>
<keyword evidence="6" id="KW-0804">Transcription</keyword>
<evidence type="ECO:0000256" key="5">
    <source>
        <dbReference type="ARBA" id="ARBA00023159"/>
    </source>
</evidence>
<dbReference type="SMART" id="SM01281">
    <property type="entry name" value="Med12"/>
    <property type="match status" value="1"/>
</dbReference>
<protein>
    <submittedName>
        <fullName evidence="11">Mediator complex subunit Med12 domain-containing protein</fullName>
    </submittedName>
</protein>
<sequence>MKSLSVVSWHHQTPERRHLKRTRLGPPDVYPQDAKQEEDNLGADRLKKGYQVAVTSYEHESVVWNAKVPRLDRLEDTMIRGAQIVMQVLSKKFDLNANLDKERKRATKDGVFQNFSHTVRQADKSKERKEWFTDLARGKSLASLARRPPFFRKKEDALEYLCDFKVPVARALWFLKLVAVGQGIASNVNKQKKSTNDQLASEHASLFTKYIKVMLSQMSDSAKLDTNIVYTERWPHFVCICKHAYEDGMIERQEFLMDMCDIFADRFVQRSDKPHFLTLFRLFLTLFSQYTDQITQNLLLSRRCAFLVARRLALNKKQLEESLGRPVNAAEIFEDMTQCQNQRAIILILCGLLHAILIDCPGALIWNNFQVAEGRPPPLLHHLCGSPLDLLPCAVEALPMPPGHGSDKIQELVQLRVLEVKRRSRAVENRWSLNQTQKAGFALTVRTCLEILGALDAARHDQPRCIEKIYNLIFNGSQKEKFEHEHAIRIKMLLHWAVTVEREGTHRALIVASVLALRINHRKGFKFGERHLQDILLEYLDTEGPQLGNPYFHEEFASLMHLFMELQSAGVFSHDSYVKGLITTGEMSEQLPIMTLVKNREEHEMRQRNGMCVQPMDVFGSVRMANAKEEKRSMPALASMPPDPVDEHPLMGPEVSPHERFLIHLPVPQTNEYRSECNQRALLLYGIGEQRDTVKNELKKAAREITKIWTKRIVVEFSFSKPSEIRFKKRASRDQINEALQKFKSQTYYDQVVLCGWCCDNFISMITDFVDGHSAVLPAAEGFDVLLSMMEHCKNISGIMELAEELLPLLASVEQVLAERRVDCVPSTVSTHLGYVLVAYISHNYYYFLHFENAPEIINGLYRLIEKQLSPDSCLTGWGRSIGIFVLNAKKQLIEAELTHRKMDGKRELLKRLLPPWKFSNALSSAKYNAHLFKEFLDEPKRIFSFNDYRRLNALINDDEARYSFVVSALTAARQCGSDYDKLVELANICGHVSAQASISAEWCGALQALCCSSVAGNHGFTDLFLVINVEDSKCHYSIATFYMLLASRNCFSMNALFHQLLQSALSSLLKSDSSKTDIDAEAGVCLALLVLADMICQSDEPIVLSPIYTGEREPRKCVSGMADKWALSAGHLHDIGEAIFELLFTICIIADYTKNKLRDRIDDKNDHNFRREYISQISKAVLMAMCEQDWVTQRVYRVCEQTNMDVFNSHRLKKNCLGQQLLRMALRRKCERSIVQELTVCNGNSKKSLIDKLLAVLNIWNIRATYFDLKLMIKEISPEGSSSKHAQQGAIAADALIGEIGKCCRDLFTSSHKSEKKLPDAATGKAFRLKHITNYWLISPLVRLCPKPGNLPASFPAVTVQAKFLKEAASMLDTANDSSKERIQQSAWLLSQEPFLNLVLTCLKGEEQQRDGLVGSLLKQLQDLATKTKDNPTLPYLRKFSLEREGLLLRLSLVGGMFDSVCHPSNCDAWALLFFQLMLYGVVSRERDRFLFESCFDMLSTLLVWSITDPMNAVPVNSQDPDTKYRFANYSVIVKKLRKELNERALIPELRCLMQFLPIPKPAFELITCEPYGTVPMSPQKLSKGQIGSSPVKATKQGLQFGEKVKISAYDMVQNFNSESSMKRTWTWAMFQAVKLDRSPVPIQKHIQRLIQHAHYNEFVRPTICGMDRPPNLDVYLSPPTMDVSEAPVSVHHVSSSTTATTTTSTSTAATTAGQMSVSQAPSGEPMIFPGQVGSLQQLPDMTRAQASTSPRGTRGGRRKNAAGPSSRSQGTTRKKQQRQAADQIPPPSSTPQMGPQSMAPPGSAAASAYGWAPQPTPQPPQMQQFPPSAQPGGMNQTEDSKMKIHSMILQKRQAQAASGTSSQSFQGMASASGGQYGQMMMKMESASMSMDQQQSYSSAAAQMSMSQDQGPQFGAQQRNYNNQQPQTNTGSVFDTRMMGHQQQQMQFSQQQYQQQFNLKHSVLDKFLCVTLCFHLTQRDSLEDETPEQNFRGRCHLKSFIFDISREDEGLLLKCIACFSKTFLIFAINQLTFQCEEMNLLLTPWKVAIVALDCQPCKKAELLHRSSERIR</sequence>
<dbReference type="InterPro" id="IPR021990">
    <property type="entry name" value="Mediator_Med12_LCEWAV"/>
</dbReference>
<feature type="compositionally biased region" description="Low complexity" evidence="8">
    <location>
        <begin position="1898"/>
        <end position="1911"/>
    </location>
</feature>
<dbReference type="GO" id="GO:0003713">
    <property type="term" value="F:transcription coactivator activity"/>
    <property type="evidence" value="ECO:0007669"/>
    <property type="project" value="TreeGrafter"/>
</dbReference>
<proteinExistence type="inferred from homology"/>
<name>A0A9J2P828_ASCLU</name>
<evidence type="ECO:0000256" key="8">
    <source>
        <dbReference type="SAM" id="MobiDB-lite"/>
    </source>
</evidence>
<feature type="region of interest" description="Disordered" evidence="8">
    <location>
        <begin position="1689"/>
        <end position="1874"/>
    </location>
</feature>
<dbReference type="Proteomes" id="UP000036681">
    <property type="component" value="Unplaced"/>
</dbReference>
<evidence type="ECO:0000256" key="3">
    <source>
        <dbReference type="ARBA" id="ARBA00022491"/>
    </source>
</evidence>
<evidence type="ECO:0000259" key="9">
    <source>
        <dbReference type="SMART" id="SM01281"/>
    </source>
</evidence>
<accession>A0A9J2P828</accession>
<feature type="region of interest" description="Disordered" evidence="8">
    <location>
        <begin position="1"/>
        <end position="34"/>
    </location>
</feature>
<feature type="compositionally biased region" description="Low complexity" evidence="8">
    <location>
        <begin position="1796"/>
        <end position="1815"/>
    </location>
</feature>
<keyword evidence="5" id="KW-0010">Activator</keyword>
<comment type="subcellular location">
    <subcellularLocation>
        <location evidence="1">Nucleus</location>
    </subcellularLocation>
</comment>
<keyword evidence="7" id="KW-0539">Nucleus</keyword>
<dbReference type="GO" id="GO:0045944">
    <property type="term" value="P:positive regulation of transcription by RNA polymerase II"/>
    <property type="evidence" value="ECO:0007669"/>
    <property type="project" value="TreeGrafter"/>
</dbReference>
<dbReference type="GO" id="GO:0016592">
    <property type="term" value="C:mediator complex"/>
    <property type="evidence" value="ECO:0007669"/>
    <property type="project" value="InterPro"/>
</dbReference>
<evidence type="ECO:0000256" key="7">
    <source>
        <dbReference type="ARBA" id="ARBA00023242"/>
    </source>
</evidence>
<dbReference type="PANTHER" id="PTHR46007:SF11">
    <property type="entry name" value="MEDIATOR OF RNA POLYMERASE II TRANSCRIPTION SUBUNIT 12"/>
    <property type="match status" value="1"/>
</dbReference>
<dbReference type="InterPro" id="IPR051647">
    <property type="entry name" value="Mediator_comp_sub12"/>
</dbReference>
<keyword evidence="10" id="KW-1185">Reference proteome</keyword>
<evidence type="ECO:0000256" key="1">
    <source>
        <dbReference type="ARBA" id="ARBA00004123"/>
    </source>
</evidence>
<feature type="compositionally biased region" description="Low complexity" evidence="8">
    <location>
        <begin position="1855"/>
        <end position="1868"/>
    </location>
</feature>
<evidence type="ECO:0000313" key="10">
    <source>
        <dbReference type="Proteomes" id="UP000036681"/>
    </source>
</evidence>
<reference evidence="11" key="1">
    <citation type="submission" date="2023-03" db="UniProtKB">
        <authorList>
            <consortium name="WormBaseParasite"/>
        </authorList>
    </citation>
    <scope>IDENTIFICATION</scope>
</reference>
<feature type="domain" description="Mediator complex subunit Med12" evidence="9">
    <location>
        <begin position="114"/>
        <end position="176"/>
    </location>
</feature>
<dbReference type="WBParaSite" id="ALUE_0000565901-mRNA-1">
    <property type="protein sequence ID" value="ALUE_0000565901-mRNA-1"/>
    <property type="gene ID" value="ALUE_0000565901"/>
</dbReference>
<keyword evidence="4" id="KW-0805">Transcription regulation</keyword>
<evidence type="ECO:0000256" key="6">
    <source>
        <dbReference type="ARBA" id="ARBA00023163"/>
    </source>
</evidence>
<dbReference type="InterPro" id="IPR019035">
    <property type="entry name" value="Mediator_Med12"/>
</dbReference>
<dbReference type="Pfam" id="PF12145">
    <property type="entry name" value="Med12-LCEWAV"/>
    <property type="match status" value="2"/>
</dbReference>
<evidence type="ECO:0000256" key="2">
    <source>
        <dbReference type="ARBA" id="ARBA00010289"/>
    </source>
</evidence>
<feature type="compositionally biased region" description="Low complexity" evidence="8">
    <location>
        <begin position="1823"/>
        <end position="1833"/>
    </location>
</feature>
<keyword evidence="3" id="KW-0678">Repressor</keyword>
<feature type="compositionally biased region" description="Low complexity" evidence="8">
    <location>
        <begin position="1696"/>
        <end position="1714"/>
    </location>
</feature>
<dbReference type="Pfam" id="PF09497">
    <property type="entry name" value="Med12"/>
    <property type="match status" value="1"/>
</dbReference>
<dbReference type="PANTHER" id="PTHR46007">
    <property type="entry name" value="MEDIATOR OF RNA POLYMERASE II TRANSCRIPTION SUBUNIT 12"/>
    <property type="match status" value="1"/>
</dbReference>
<evidence type="ECO:0000313" key="11">
    <source>
        <dbReference type="WBParaSite" id="ALUE_0000565901-mRNA-1"/>
    </source>
</evidence>
<evidence type="ECO:0000256" key="4">
    <source>
        <dbReference type="ARBA" id="ARBA00023015"/>
    </source>
</evidence>
<feature type="region of interest" description="Disordered" evidence="8">
    <location>
        <begin position="1898"/>
        <end position="1931"/>
    </location>
</feature>
<feature type="compositionally biased region" description="Polar residues" evidence="8">
    <location>
        <begin position="1735"/>
        <end position="1752"/>
    </location>
</feature>
<feature type="compositionally biased region" description="Polar residues" evidence="8">
    <location>
        <begin position="1916"/>
        <end position="1931"/>
    </location>
</feature>
<organism evidence="10 11">
    <name type="scientific">Ascaris lumbricoides</name>
    <name type="common">Giant roundworm</name>
    <dbReference type="NCBI Taxonomy" id="6252"/>
    <lineage>
        <taxon>Eukaryota</taxon>
        <taxon>Metazoa</taxon>
        <taxon>Ecdysozoa</taxon>
        <taxon>Nematoda</taxon>
        <taxon>Chromadorea</taxon>
        <taxon>Rhabditida</taxon>
        <taxon>Spirurina</taxon>
        <taxon>Ascaridomorpha</taxon>
        <taxon>Ascaridoidea</taxon>
        <taxon>Ascarididae</taxon>
        <taxon>Ascaris</taxon>
    </lineage>
</organism>